<keyword evidence="3" id="KW-1185">Reference proteome</keyword>
<dbReference type="Proteomes" id="UP000618795">
    <property type="component" value="Unassembled WGS sequence"/>
</dbReference>
<evidence type="ECO:0000313" key="2">
    <source>
        <dbReference type="EMBL" id="GGU89365.1"/>
    </source>
</evidence>
<dbReference type="Pfam" id="PF13577">
    <property type="entry name" value="SnoaL_4"/>
    <property type="match status" value="1"/>
</dbReference>
<dbReference type="InterPro" id="IPR032710">
    <property type="entry name" value="NTF2-like_dom_sf"/>
</dbReference>
<evidence type="ECO:0000259" key="1">
    <source>
        <dbReference type="Pfam" id="PF13577"/>
    </source>
</evidence>
<reference evidence="2" key="2">
    <citation type="submission" date="2020-09" db="EMBL/GenBank/DDBJ databases">
        <authorList>
            <person name="Sun Q."/>
            <person name="Ohkuma M."/>
        </authorList>
    </citation>
    <scope>NUCLEOTIDE SEQUENCE</scope>
    <source>
        <strain evidence="2">JCM 4369</strain>
    </source>
</reference>
<reference evidence="2" key="1">
    <citation type="journal article" date="2014" name="Int. J. Syst. Evol. Microbiol.">
        <title>Complete genome sequence of Corynebacterium casei LMG S-19264T (=DSM 44701T), isolated from a smear-ripened cheese.</title>
        <authorList>
            <consortium name="US DOE Joint Genome Institute (JGI-PGF)"/>
            <person name="Walter F."/>
            <person name="Albersmeier A."/>
            <person name="Kalinowski J."/>
            <person name="Ruckert C."/>
        </authorList>
    </citation>
    <scope>NUCLEOTIDE SEQUENCE</scope>
    <source>
        <strain evidence="2">JCM 4369</strain>
    </source>
</reference>
<dbReference type="Gene3D" id="3.10.450.50">
    <property type="match status" value="1"/>
</dbReference>
<evidence type="ECO:0000313" key="3">
    <source>
        <dbReference type="Proteomes" id="UP000618795"/>
    </source>
</evidence>
<dbReference type="RefSeq" id="WP_229854062.1">
    <property type="nucleotide sequence ID" value="NZ_BMTD01000004.1"/>
</dbReference>
<protein>
    <recommendedName>
        <fullName evidence="1">SnoaL-like domain-containing protein</fullName>
    </recommendedName>
</protein>
<gene>
    <name evidence="2" type="ORF">GCM10010260_24340</name>
</gene>
<proteinExistence type="predicted"/>
<name>A0A918I8X2_9ACTN</name>
<dbReference type="SUPFAM" id="SSF54427">
    <property type="entry name" value="NTF2-like"/>
    <property type="match status" value="1"/>
</dbReference>
<sequence length="154" mass="17514">MSQAVRNTYAQVSGEVYAEVRTFYAWQMRRVDALDIEGFAATFTEDGEVVHAGGAVQRGREQMLAGMRAALPRYRDIAVRHWFDHVLIEADPVDGDTLHVSYYSLVTQTDREGNVVFEPTFTVEDELVRRDGVLYTRRRVIHRDTPVEPPVQAG</sequence>
<organism evidence="2 3">
    <name type="scientific">Streptomyces filipinensis</name>
    <dbReference type="NCBI Taxonomy" id="66887"/>
    <lineage>
        <taxon>Bacteria</taxon>
        <taxon>Bacillati</taxon>
        <taxon>Actinomycetota</taxon>
        <taxon>Actinomycetes</taxon>
        <taxon>Kitasatosporales</taxon>
        <taxon>Streptomycetaceae</taxon>
        <taxon>Streptomyces</taxon>
    </lineage>
</organism>
<comment type="caution">
    <text evidence="2">The sequence shown here is derived from an EMBL/GenBank/DDBJ whole genome shotgun (WGS) entry which is preliminary data.</text>
</comment>
<dbReference type="InterPro" id="IPR037401">
    <property type="entry name" value="SnoaL-like"/>
</dbReference>
<accession>A0A918I8X2</accession>
<dbReference type="EMBL" id="BMTD01000004">
    <property type="protein sequence ID" value="GGU89365.1"/>
    <property type="molecule type" value="Genomic_DNA"/>
</dbReference>
<feature type="domain" description="SnoaL-like" evidence="1">
    <location>
        <begin position="16"/>
        <end position="139"/>
    </location>
</feature>
<dbReference type="AlphaFoldDB" id="A0A918I8X2"/>